<keyword evidence="5" id="KW-0472">Membrane</keyword>
<organism evidence="9 10">
    <name type="scientific">Streptomyces xantholiticus</name>
    <dbReference type="NCBI Taxonomy" id="68285"/>
    <lineage>
        <taxon>Bacteria</taxon>
        <taxon>Bacillati</taxon>
        <taxon>Actinomycetota</taxon>
        <taxon>Actinomycetes</taxon>
        <taxon>Kitasatosporales</taxon>
        <taxon>Streptomycetaceae</taxon>
        <taxon>Streptomyces</taxon>
    </lineage>
</organism>
<keyword evidence="10" id="KW-1185">Reference proteome</keyword>
<keyword evidence="2" id="KW-0813">Transport</keyword>
<proteinExistence type="inferred from homology"/>
<evidence type="ECO:0000256" key="1">
    <source>
        <dbReference type="ARBA" id="ARBA00008520"/>
    </source>
</evidence>
<dbReference type="PROSITE" id="PS51257">
    <property type="entry name" value="PROKAR_LIPOPROTEIN"/>
    <property type="match status" value="1"/>
</dbReference>
<evidence type="ECO:0000256" key="3">
    <source>
        <dbReference type="ARBA" id="ARBA00022475"/>
    </source>
</evidence>
<dbReference type="PROSITE" id="PS01037">
    <property type="entry name" value="SBP_BACTERIAL_1"/>
    <property type="match status" value="1"/>
</dbReference>
<sequence length="414" mass="45247">MIRARGRAALAAGLAAVLLSACGSFATQREDEPVTLDFFQFKPEAVATFDKLIADFEAEHPGIKVQQHHVPEPETAIRSRLVKDNMPDVITLNGNSTFGELASAGVFYDFSQEKVADEIVPGVKKVLGDLGTAGKGEVNGLPLASNASGIIYNKELFAEHGVEVPRTWDELIDAAKTFEEAGVTPFYGSLKDAWTSLPVFNQLAANLPPENFWHARRAGRTSFGKEYPEVARKLTEIYRYTQKSTFSRDYNAGNQAFAKGESAMYVQGSYALPPIKTHLPEFEAGLFPLPAGNDPGATRLVSGVDVALTMGRHPEHPKESMEFINYLMRPEVVSAYAEEQSAIPPLKGTTPADPALKPLLPCITKGRITGFPDHQIPLAVKLDAVTQQFLIDGKQAAFLRTLDSEYTKVLKRRA</sequence>
<evidence type="ECO:0000313" key="9">
    <source>
        <dbReference type="EMBL" id="MER6612136.1"/>
    </source>
</evidence>
<feature type="signal peptide" evidence="8">
    <location>
        <begin position="1"/>
        <end position="26"/>
    </location>
</feature>
<dbReference type="SUPFAM" id="SSF53850">
    <property type="entry name" value="Periplasmic binding protein-like II"/>
    <property type="match status" value="1"/>
</dbReference>
<evidence type="ECO:0000256" key="6">
    <source>
        <dbReference type="ARBA" id="ARBA00023139"/>
    </source>
</evidence>
<evidence type="ECO:0000256" key="8">
    <source>
        <dbReference type="SAM" id="SignalP"/>
    </source>
</evidence>
<reference evidence="9 10" key="1">
    <citation type="submission" date="2024-06" db="EMBL/GenBank/DDBJ databases">
        <title>The Natural Products Discovery Center: Release of the First 8490 Sequenced Strains for Exploring Actinobacteria Biosynthetic Diversity.</title>
        <authorList>
            <person name="Kalkreuter E."/>
            <person name="Kautsar S.A."/>
            <person name="Yang D."/>
            <person name="Bader C.D."/>
            <person name="Teijaro C.N."/>
            <person name="Fluegel L."/>
            <person name="Davis C.M."/>
            <person name="Simpson J.R."/>
            <person name="Lauterbach L."/>
            <person name="Steele A.D."/>
            <person name="Gui C."/>
            <person name="Meng S."/>
            <person name="Li G."/>
            <person name="Viehrig K."/>
            <person name="Ye F."/>
            <person name="Su P."/>
            <person name="Kiefer A.F."/>
            <person name="Nichols A."/>
            <person name="Cepeda A.J."/>
            <person name="Yan W."/>
            <person name="Fan B."/>
            <person name="Jiang Y."/>
            <person name="Adhikari A."/>
            <person name="Zheng C.-J."/>
            <person name="Schuster L."/>
            <person name="Cowan T.M."/>
            <person name="Smanski M.J."/>
            <person name="Chevrette M.G."/>
            <person name="De Carvalho L.P.S."/>
            <person name="Shen B."/>
        </authorList>
    </citation>
    <scope>NUCLEOTIDE SEQUENCE [LARGE SCALE GENOMIC DNA]</scope>
    <source>
        <strain evidence="9 10">NPDC000837</strain>
    </source>
</reference>
<keyword evidence="4 8" id="KW-0732">Signal</keyword>
<dbReference type="PANTHER" id="PTHR43649:SF33">
    <property type="entry name" value="POLYGALACTURONAN_RHAMNOGALACTURONAN-BINDING PROTEIN YTCQ"/>
    <property type="match status" value="1"/>
</dbReference>
<dbReference type="PANTHER" id="PTHR43649">
    <property type="entry name" value="ARABINOSE-BINDING PROTEIN-RELATED"/>
    <property type="match status" value="1"/>
</dbReference>
<evidence type="ECO:0000256" key="7">
    <source>
        <dbReference type="ARBA" id="ARBA00023288"/>
    </source>
</evidence>
<comment type="similarity">
    <text evidence="1">Belongs to the bacterial solute-binding protein 1 family.</text>
</comment>
<evidence type="ECO:0000313" key="10">
    <source>
        <dbReference type="Proteomes" id="UP001445472"/>
    </source>
</evidence>
<gene>
    <name evidence="9" type="ORF">ABT276_01705</name>
</gene>
<keyword evidence="3" id="KW-1003">Cell membrane</keyword>
<dbReference type="Proteomes" id="UP001445472">
    <property type="component" value="Unassembled WGS sequence"/>
</dbReference>
<evidence type="ECO:0000256" key="4">
    <source>
        <dbReference type="ARBA" id="ARBA00022729"/>
    </source>
</evidence>
<feature type="chain" id="PRO_5046277849" evidence="8">
    <location>
        <begin position="27"/>
        <end position="414"/>
    </location>
</feature>
<protein>
    <submittedName>
        <fullName evidence="9">Extracellular solute-binding protein</fullName>
    </submittedName>
</protein>
<dbReference type="InterPro" id="IPR006059">
    <property type="entry name" value="SBP"/>
</dbReference>
<dbReference type="Gene3D" id="3.40.190.10">
    <property type="entry name" value="Periplasmic binding protein-like II"/>
    <property type="match status" value="2"/>
</dbReference>
<keyword evidence="6" id="KW-0564">Palmitate</keyword>
<comment type="caution">
    <text evidence="9">The sequence shown here is derived from an EMBL/GenBank/DDBJ whole genome shotgun (WGS) entry which is preliminary data.</text>
</comment>
<keyword evidence="7" id="KW-0449">Lipoprotein</keyword>
<accession>A0ABV1UNC8</accession>
<dbReference type="RefSeq" id="WP_351974604.1">
    <property type="nucleotide sequence ID" value="NZ_JBEPBX010000001.1"/>
</dbReference>
<dbReference type="InterPro" id="IPR050490">
    <property type="entry name" value="Bact_solute-bd_prot1"/>
</dbReference>
<evidence type="ECO:0000256" key="5">
    <source>
        <dbReference type="ARBA" id="ARBA00023136"/>
    </source>
</evidence>
<dbReference type="EMBL" id="JBEPBX010000001">
    <property type="protein sequence ID" value="MER6612136.1"/>
    <property type="molecule type" value="Genomic_DNA"/>
</dbReference>
<dbReference type="Pfam" id="PF01547">
    <property type="entry name" value="SBP_bac_1"/>
    <property type="match status" value="1"/>
</dbReference>
<evidence type="ECO:0000256" key="2">
    <source>
        <dbReference type="ARBA" id="ARBA00022448"/>
    </source>
</evidence>
<name>A0ABV1UNC8_9ACTN</name>
<dbReference type="InterPro" id="IPR006061">
    <property type="entry name" value="SBP_1_CS"/>
</dbReference>